<evidence type="ECO:0000256" key="11">
    <source>
        <dbReference type="ARBA" id="ARBA00023136"/>
    </source>
</evidence>
<dbReference type="Gene3D" id="1.50.40.10">
    <property type="entry name" value="Mitochondrial carrier domain"/>
    <property type="match status" value="1"/>
</dbReference>
<keyword evidence="11 12" id="KW-0472">Membrane</keyword>
<dbReference type="PANTHER" id="PTHR24089">
    <property type="entry name" value="SOLUTE CARRIER FAMILY 25"/>
    <property type="match status" value="1"/>
</dbReference>
<dbReference type="InterPro" id="IPR018247">
    <property type="entry name" value="EF_Hand_1_Ca_BS"/>
</dbReference>
<reference evidence="16" key="1">
    <citation type="submission" date="2019-10" db="EMBL/GenBank/DDBJ databases">
        <authorList>
            <consortium name="DOE Joint Genome Institute"/>
            <person name="Kuo A."/>
            <person name="Miyauchi S."/>
            <person name="Kiss E."/>
            <person name="Drula E."/>
            <person name="Kohler A."/>
            <person name="Sanchez-Garcia M."/>
            <person name="Andreopoulos B."/>
            <person name="Barry K.W."/>
            <person name="Bonito G."/>
            <person name="Buee M."/>
            <person name="Carver A."/>
            <person name="Chen C."/>
            <person name="Cichocki N."/>
            <person name="Clum A."/>
            <person name="Culley D."/>
            <person name="Crous P.W."/>
            <person name="Fauchery L."/>
            <person name="Girlanda M."/>
            <person name="Hayes R."/>
            <person name="Keri Z."/>
            <person name="LaButti K."/>
            <person name="Lipzen A."/>
            <person name="Lombard V."/>
            <person name="Magnuson J."/>
            <person name="Maillard F."/>
            <person name="Morin E."/>
            <person name="Murat C."/>
            <person name="Nolan M."/>
            <person name="Ohm R."/>
            <person name="Pangilinan J."/>
            <person name="Pereira M."/>
            <person name="Perotto S."/>
            <person name="Peter M."/>
            <person name="Riley R."/>
            <person name="Sitrit Y."/>
            <person name="Stielow B."/>
            <person name="Szollosi G."/>
            <person name="Zifcakova L."/>
            <person name="Stursova M."/>
            <person name="Spatafora J.W."/>
            <person name="Tedersoo L."/>
            <person name="Vaario L.-M."/>
            <person name="Yamada A."/>
            <person name="Yan M."/>
            <person name="Wang P."/>
            <person name="Xu J."/>
            <person name="Bruns T."/>
            <person name="Baldrian P."/>
            <person name="Vilgalys R."/>
            <person name="Henrissat B."/>
            <person name="Grigoriev I.V."/>
            <person name="Hibbett D."/>
            <person name="Nagy L.G."/>
            <person name="Martin F.M."/>
        </authorList>
    </citation>
    <scope>NUCLEOTIDE SEQUENCE</scope>
    <source>
        <strain evidence="16">Prilba</strain>
    </source>
</reference>
<feature type="repeat" description="Solcar" evidence="12">
    <location>
        <begin position="506"/>
        <end position="595"/>
    </location>
</feature>
<dbReference type="PROSITE" id="PS00018">
    <property type="entry name" value="EF_HAND_1"/>
    <property type="match status" value="1"/>
</dbReference>
<evidence type="ECO:0000256" key="9">
    <source>
        <dbReference type="ARBA" id="ARBA00022989"/>
    </source>
</evidence>
<keyword evidence="8" id="KW-0106">Calcium</keyword>
<comment type="similarity">
    <text evidence="2 13">Belongs to the mitochondrial carrier (TC 2.A.29) family.</text>
</comment>
<dbReference type="GO" id="GO:0055085">
    <property type="term" value="P:transmembrane transport"/>
    <property type="evidence" value="ECO:0007669"/>
    <property type="project" value="InterPro"/>
</dbReference>
<evidence type="ECO:0000256" key="12">
    <source>
        <dbReference type="PROSITE-ProRule" id="PRU00282"/>
    </source>
</evidence>
<keyword evidence="5" id="KW-0479">Metal-binding</keyword>
<evidence type="ECO:0000256" key="4">
    <source>
        <dbReference type="ARBA" id="ARBA00022692"/>
    </source>
</evidence>
<evidence type="ECO:0000313" key="17">
    <source>
        <dbReference type="Proteomes" id="UP000759537"/>
    </source>
</evidence>
<keyword evidence="17" id="KW-1185">Reference proteome</keyword>
<comment type="subcellular location">
    <subcellularLocation>
        <location evidence="1">Mitochondrion inner membrane</location>
        <topology evidence="1">Multi-pass membrane protein</topology>
    </subcellularLocation>
</comment>
<gene>
    <name evidence="16" type="ORF">DFH94DRAFT_254095</name>
</gene>
<dbReference type="InterPro" id="IPR023395">
    <property type="entry name" value="MCP_dom_sf"/>
</dbReference>
<protein>
    <submittedName>
        <fullName evidence="16">Mitochondrial carrier</fullName>
    </submittedName>
</protein>
<evidence type="ECO:0000256" key="6">
    <source>
        <dbReference type="ARBA" id="ARBA00022737"/>
    </source>
</evidence>
<dbReference type="FunFam" id="1.50.40.10:FF:000016">
    <property type="entry name" value="Solute carrier family 25 member 23"/>
    <property type="match status" value="1"/>
</dbReference>
<evidence type="ECO:0000256" key="1">
    <source>
        <dbReference type="ARBA" id="ARBA00004448"/>
    </source>
</evidence>
<dbReference type="InterPro" id="IPR002067">
    <property type="entry name" value="MCP"/>
</dbReference>
<evidence type="ECO:0000256" key="5">
    <source>
        <dbReference type="ARBA" id="ARBA00022723"/>
    </source>
</evidence>
<evidence type="ECO:0000256" key="7">
    <source>
        <dbReference type="ARBA" id="ARBA00022792"/>
    </source>
</evidence>
<sequence>MPESSTEVPNRLVYDASISGAQDRPYIPHLRSDAPSYHPLPRSLAEFRALEGREYRKARLRALWKQLLTALDSDDADSNGATHPVGSSTALTPESARQMRRTYERELMGRCNSSGHIGWKEFKKYAEDKEAELWDLFHNELDLDSNGHLDTEELTVALRKAGVRVSPSTLSNFMTSLTSSPHSHSISFEEFRDFLILLPRRVSTREIYRFYEMRKFLGDDGRGAARVTMEGDVSLSAEDKPSNYLIYRPPAVQVLPVPPRDHNTTPNAADGDDDGDDNDDSLLQEHHHMEDHHSWLGGTTALKFLAAGGVAGAVSRTSTAPLDRLKVFLITRPPDLGGTSLHPEASHRGAKAFMSAIARIYTEGGIAAFWVGNGLSVAKIFPESAIKFLTYESSKRFFAQYVDDVEDIRDISGTSRFMSGGIGGITSQLSIYPVETLKTQMMSSTGGPNRTLASAAKRVWALGGLRAYYRGLGVGLVGVFPYSAIDMSTFEALKLAYLRSTEKDEPGVLALLAFGSISGSVGATMVYPLNLVRTRLQASGSSGHPERYTGIADVVRKTYGRDGWRGFYRGLVPTLAKVIPSVSISYMVYEQSKRKLGV</sequence>
<dbReference type="Proteomes" id="UP000759537">
    <property type="component" value="Unassembled WGS sequence"/>
</dbReference>
<dbReference type="AlphaFoldDB" id="A0A9P5TCV1"/>
<accession>A0A9P5TCV1</accession>
<evidence type="ECO:0000256" key="2">
    <source>
        <dbReference type="ARBA" id="ARBA00006375"/>
    </source>
</evidence>
<organism evidence="16 17">
    <name type="scientific">Russula ochroleuca</name>
    <dbReference type="NCBI Taxonomy" id="152965"/>
    <lineage>
        <taxon>Eukaryota</taxon>
        <taxon>Fungi</taxon>
        <taxon>Dikarya</taxon>
        <taxon>Basidiomycota</taxon>
        <taxon>Agaricomycotina</taxon>
        <taxon>Agaricomycetes</taxon>
        <taxon>Russulales</taxon>
        <taxon>Russulaceae</taxon>
        <taxon>Russula</taxon>
    </lineage>
</organism>
<comment type="caution">
    <text evidence="16">The sequence shown here is derived from an EMBL/GenBank/DDBJ whole genome shotgun (WGS) entry which is preliminary data.</text>
</comment>
<dbReference type="Pfam" id="PF00153">
    <property type="entry name" value="Mito_carr"/>
    <property type="match status" value="3"/>
</dbReference>
<feature type="region of interest" description="Disordered" evidence="14">
    <location>
        <begin position="255"/>
        <end position="282"/>
    </location>
</feature>
<keyword evidence="10" id="KW-0496">Mitochondrion</keyword>
<proteinExistence type="inferred from homology"/>
<feature type="compositionally biased region" description="Acidic residues" evidence="14">
    <location>
        <begin position="270"/>
        <end position="282"/>
    </location>
</feature>
<evidence type="ECO:0000256" key="8">
    <source>
        <dbReference type="ARBA" id="ARBA00022837"/>
    </source>
</evidence>
<dbReference type="InterPro" id="IPR011992">
    <property type="entry name" value="EF-hand-dom_pair"/>
</dbReference>
<evidence type="ECO:0000256" key="14">
    <source>
        <dbReference type="SAM" id="MobiDB-lite"/>
    </source>
</evidence>
<evidence type="ECO:0000256" key="10">
    <source>
        <dbReference type="ARBA" id="ARBA00023128"/>
    </source>
</evidence>
<evidence type="ECO:0000313" key="16">
    <source>
        <dbReference type="EMBL" id="KAF8484923.1"/>
    </source>
</evidence>
<dbReference type="SUPFAM" id="SSF47473">
    <property type="entry name" value="EF-hand"/>
    <property type="match status" value="1"/>
</dbReference>
<keyword evidence="9" id="KW-1133">Transmembrane helix</keyword>
<dbReference type="InterPro" id="IPR018108">
    <property type="entry name" value="MCP_transmembrane"/>
</dbReference>
<feature type="compositionally biased region" description="Polar residues" evidence="14">
    <location>
        <begin position="79"/>
        <end position="92"/>
    </location>
</feature>
<feature type="domain" description="EF-hand" evidence="15">
    <location>
        <begin position="128"/>
        <end position="164"/>
    </location>
</feature>
<keyword evidence="3 13" id="KW-0813">Transport</keyword>
<dbReference type="Gene3D" id="1.10.238.10">
    <property type="entry name" value="EF-hand"/>
    <property type="match status" value="1"/>
</dbReference>
<dbReference type="PROSITE" id="PS50222">
    <property type="entry name" value="EF_HAND_2"/>
    <property type="match status" value="1"/>
</dbReference>
<evidence type="ECO:0000256" key="13">
    <source>
        <dbReference type="RuleBase" id="RU000488"/>
    </source>
</evidence>
<feature type="repeat" description="Solcar" evidence="12">
    <location>
        <begin position="411"/>
        <end position="496"/>
    </location>
</feature>
<keyword evidence="4 12" id="KW-0812">Transmembrane</keyword>
<dbReference type="InterPro" id="IPR002048">
    <property type="entry name" value="EF_hand_dom"/>
</dbReference>
<dbReference type="EMBL" id="WHVB01000003">
    <property type="protein sequence ID" value="KAF8484923.1"/>
    <property type="molecule type" value="Genomic_DNA"/>
</dbReference>
<dbReference type="PRINTS" id="PR00926">
    <property type="entry name" value="MITOCARRIER"/>
</dbReference>
<feature type="repeat" description="Solcar" evidence="12">
    <location>
        <begin position="299"/>
        <end position="397"/>
    </location>
</feature>
<dbReference type="GO" id="GO:0005509">
    <property type="term" value="F:calcium ion binding"/>
    <property type="evidence" value="ECO:0007669"/>
    <property type="project" value="InterPro"/>
</dbReference>
<name>A0A9P5TCV1_9AGAM</name>
<evidence type="ECO:0000259" key="15">
    <source>
        <dbReference type="PROSITE" id="PS50222"/>
    </source>
</evidence>
<keyword evidence="7" id="KW-0999">Mitochondrion inner membrane</keyword>
<dbReference type="SUPFAM" id="SSF103506">
    <property type="entry name" value="Mitochondrial carrier"/>
    <property type="match status" value="1"/>
</dbReference>
<reference evidence="16" key="2">
    <citation type="journal article" date="2020" name="Nat. Commun.">
        <title>Large-scale genome sequencing of mycorrhizal fungi provides insights into the early evolution of symbiotic traits.</title>
        <authorList>
            <person name="Miyauchi S."/>
            <person name="Kiss E."/>
            <person name="Kuo A."/>
            <person name="Drula E."/>
            <person name="Kohler A."/>
            <person name="Sanchez-Garcia M."/>
            <person name="Morin E."/>
            <person name="Andreopoulos B."/>
            <person name="Barry K.W."/>
            <person name="Bonito G."/>
            <person name="Buee M."/>
            <person name="Carver A."/>
            <person name="Chen C."/>
            <person name="Cichocki N."/>
            <person name="Clum A."/>
            <person name="Culley D."/>
            <person name="Crous P.W."/>
            <person name="Fauchery L."/>
            <person name="Girlanda M."/>
            <person name="Hayes R.D."/>
            <person name="Keri Z."/>
            <person name="LaButti K."/>
            <person name="Lipzen A."/>
            <person name="Lombard V."/>
            <person name="Magnuson J."/>
            <person name="Maillard F."/>
            <person name="Murat C."/>
            <person name="Nolan M."/>
            <person name="Ohm R.A."/>
            <person name="Pangilinan J."/>
            <person name="Pereira M.F."/>
            <person name="Perotto S."/>
            <person name="Peter M."/>
            <person name="Pfister S."/>
            <person name="Riley R."/>
            <person name="Sitrit Y."/>
            <person name="Stielow J.B."/>
            <person name="Szollosi G."/>
            <person name="Zifcakova L."/>
            <person name="Stursova M."/>
            <person name="Spatafora J.W."/>
            <person name="Tedersoo L."/>
            <person name="Vaario L.M."/>
            <person name="Yamada A."/>
            <person name="Yan M."/>
            <person name="Wang P."/>
            <person name="Xu J."/>
            <person name="Bruns T."/>
            <person name="Baldrian P."/>
            <person name="Vilgalys R."/>
            <person name="Dunand C."/>
            <person name="Henrissat B."/>
            <person name="Grigoriev I.V."/>
            <person name="Hibbett D."/>
            <person name="Nagy L.G."/>
            <person name="Martin F.M."/>
        </authorList>
    </citation>
    <scope>NUCLEOTIDE SEQUENCE</scope>
    <source>
        <strain evidence="16">Prilba</strain>
    </source>
</reference>
<dbReference type="OrthoDB" id="270584at2759"/>
<dbReference type="PROSITE" id="PS50920">
    <property type="entry name" value="SOLCAR"/>
    <property type="match status" value="3"/>
</dbReference>
<keyword evidence="6" id="KW-0677">Repeat</keyword>
<evidence type="ECO:0000256" key="3">
    <source>
        <dbReference type="ARBA" id="ARBA00022448"/>
    </source>
</evidence>
<feature type="region of interest" description="Disordered" evidence="14">
    <location>
        <begin position="75"/>
        <end position="97"/>
    </location>
</feature>
<dbReference type="GO" id="GO:0005743">
    <property type="term" value="C:mitochondrial inner membrane"/>
    <property type="evidence" value="ECO:0007669"/>
    <property type="project" value="UniProtKB-SubCell"/>
</dbReference>